<dbReference type="AlphaFoldDB" id="A0A974BVB0"/>
<feature type="region of interest" description="Disordered" evidence="1">
    <location>
        <begin position="74"/>
        <end position="187"/>
    </location>
</feature>
<evidence type="ECO:0000256" key="1">
    <source>
        <dbReference type="SAM" id="MobiDB-lite"/>
    </source>
</evidence>
<dbReference type="EMBL" id="CM004483">
    <property type="protein sequence ID" value="OCT61648.1"/>
    <property type="molecule type" value="Genomic_DNA"/>
</dbReference>
<evidence type="ECO:0000313" key="4">
    <source>
        <dbReference type="Proteomes" id="UP000694892"/>
    </source>
</evidence>
<feature type="compositionally biased region" description="Basic and acidic residues" evidence="1">
    <location>
        <begin position="178"/>
        <end position="187"/>
    </location>
</feature>
<protein>
    <submittedName>
        <fullName evidence="3">Uncharacterized protein</fullName>
    </submittedName>
</protein>
<proteinExistence type="predicted"/>
<evidence type="ECO:0000256" key="2">
    <source>
        <dbReference type="SAM" id="SignalP"/>
    </source>
</evidence>
<keyword evidence="2" id="KW-0732">Signal</keyword>
<feature type="signal peptide" evidence="2">
    <location>
        <begin position="1"/>
        <end position="27"/>
    </location>
</feature>
<evidence type="ECO:0000313" key="3">
    <source>
        <dbReference type="EMBL" id="OCT61648.1"/>
    </source>
</evidence>
<reference evidence="4" key="1">
    <citation type="journal article" date="2016" name="Nature">
        <title>Genome evolution in the allotetraploid frog Xenopus laevis.</title>
        <authorList>
            <person name="Session A.M."/>
            <person name="Uno Y."/>
            <person name="Kwon T."/>
            <person name="Chapman J.A."/>
            <person name="Toyoda A."/>
            <person name="Takahashi S."/>
            <person name="Fukui A."/>
            <person name="Hikosaka A."/>
            <person name="Suzuki A."/>
            <person name="Kondo M."/>
            <person name="van Heeringen S.J."/>
            <person name="Quigley I."/>
            <person name="Heinz S."/>
            <person name="Ogino H."/>
            <person name="Ochi H."/>
            <person name="Hellsten U."/>
            <person name="Lyons J.B."/>
            <person name="Simakov O."/>
            <person name="Putnam N."/>
            <person name="Stites J."/>
            <person name="Kuroki Y."/>
            <person name="Tanaka T."/>
            <person name="Michiue T."/>
            <person name="Watanabe M."/>
            <person name="Bogdanovic O."/>
            <person name="Lister R."/>
            <person name="Georgiou G."/>
            <person name="Paranjpe S.S."/>
            <person name="van Kruijsbergen I."/>
            <person name="Shu S."/>
            <person name="Carlson J."/>
            <person name="Kinoshita T."/>
            <person name="Ohta Y."/>
            <person name="Mawaribuchi S."/>
            <person name="Jenkins J."/>
            <person name="Grimwood J."/>
            <person name="Schmutz J."/>
            <person name="Mitros T."/>
            <person name="Mozaffari S.V."/>
            <person name="Suzuki Y."/>
            <person name="Haramoto Y."/>
            <person name="Yamamoto T.S."/>
            <person name="Takagi C."/>
            <person name="Heald R."/>
            <person name="Miller K."/>
            <person name="Haudenschild C."/>
            <person name="Kitzman J."/>
            <person name="Nakayama T."/>
            <person name="Izutsu Y."/>
            <person name="Robert J."/>
            <person name="Fortriede J."/>
            <person name="Burns K."/>
            <person name="Lotay V."/>
            <person name="Karimi K."/>
            <person name="Yasuoka Y."/>
            <person name="Dichmann D.S."/>
            <person name="Flajnik M.F."/>
            <person name="Houston D.W."/>
            <person name="Shendure J."/>
            <person name="DuPasquier L."/>
            <person name="Vize P.D."/>
            <person name="Zorn A.M."/>
            <person name="Ito M."/>
            <person name="Marcotte E.M."/>
            <person name="Wallingford J.B."/>
            <person name="Ito Y."/>
            <person name="Asashima M."/>
            <person name="Ueno N."/>
            <person name="Matsuda Y."/>
            <person name="Veenstra G.J."/>
            <person name="Fujiyama A."/>
            <person name="Harland R.M."/>
            <person name="Taira M."/>
            <person name="Rokhsar D.S."/>
        </authorList>
    </citation>
    <scope>NUCLEOTIDE SEQUENCE [LARGE SCALE GENOMIC DNA]</scope>
    <source>
        <strain evidence="4">J</strain>
    </source>
</reference>
<feature type="chain" id="PRO_5037363371" evidence="2">
    <location>
        <begin position="28"/>
        <end position="187"/>
    </location>
</feature>
<organism evidence="3 4">
    <name type="scientific">Xenopus laevis</name>
    <name type="common">African clawed frog</name>
    <dbReference type="NCBI Taxonomy" id="8355"/>
    <lineage>
        <taxon>Eukaryota</taxon>
        <taxon>Metazoa</taxon>
        <taxon>Chordata</taxon>
        <taxon>Craniata</taxon>
        <taxon>Vertebrata</taxon>
        <taxon>Euteleostomi</taxon>
        <taxon>Amphibia</taxon>
        <taxon>Batrachia</taxon>
        <taxon>Anura</taxon>
        <taxon>Pipoidea</taxon>
        <taxon>Pipidae</taxon>
        <taxon>Xenopodinae</taxon>
        <taxon>Xenopus</taxon>
        <taxon>Xenopus</taxon>
    </lineage>
</organism>
<gene>
    <name evidence="3" type="ORF">XELAEV_18047675mg</name>
</gene>
<dbReference type="Proteomes" id="UP000694892">
    <property type="component" value="Chromosome 9_10S"/>
</dbReference>
<accession>A0A974BVB0</accession>
<sequence>MDEVWILSLCLTLLAFLILILSLKSKAEPEPKSDSKVSTPSASFSYGGKRLECSEEEVEKMMERMTHLLFEPDIGKKEVAQEKRKAAPQERADERTPHRRDAENTNETQELLGKQPMHTQPASQLSHHRVQERSAPAAGVGNIMDEIEQAVQETVEPDYYTRRRQHQAGSRGRQWSELTDRTERDSM</sequence>
<feature type="region of interest" description="Disordered" evidence="1">
    <location>
        <begin position="28"/>
        <end position="48"/>
    </location>
</feature>
<name>A0A974BVB0_XENLA</name>
<feature type="compositionally biased region" description="Basic and acidic residues" evidence="1">
    <location>
        <begin position="74"/>
        <end position="103"/>
    </location>
</feature>